<evidence type="ECO:0000256" key="4">
    <source>
        <dbReference type="ARBA" id="ARBA00023136"/>
    </source>
</evidence>
<keyword evidence="3 5" id="KW-1133">Transmembrane helix</keyword>
<proteinExistence type="predicted"/>
<evidence type="ECO:0000256" key="5">
    <source>
        <dbReference type="SAM" id="Phobius"/>
    </source>
</evidence>
<dbReference type="OrthoDB" id="114877at2"/>
<dbReference type="EMBL" id="FNSD01000001">
    <property type="protein sequence ID" value="SEB72110.1"/>
    <property type="molecule type" value="Genomic_DNA"/>
</dbReference>
<feature type="transmembrane region" description="Helical" evidence="5">
    <location>
        <begin position="140"/>
        <end position="164"/>
    </location>
</feature>
<keyword evidence="7" id="KW-0645">Protease</keyword>
<gene>
    <name evidence="7" type="ORF">SAMN05443244_1656</name>
</gene>
<keyword evidence="2 5" id="KW-0812">Transmembrane</keyword>
<sequence>MPIGRGPVTLSLPAFRGAVRRLVILLVGAFFAIALLNFISGTVATTVVGLMILMPSAVLGRLHIWELVTYAFLNVGILNTAFSLLTLWFTGSMLEDSRGSRWFTELFYTSVVGGSLLATLLAGLPLFTGDRISFFGIHPGVGLVAAGISAPLFGVLVAFALLFGDVEFMLFFVLRIKAKYMVILGALLYVATLLREKDSFGALLALCCGLAGLAYVKLAHRRGMSATAAERYYGLRNDYIRWKRRRAARKFEVYMRKQDRIVKFDDEGRYIAPEDEARKPNDRKWMN</sequence>
<dbReference type="PANTHER" id="PTHR43066:SF11">
    <property type="entry name" value="PEPTIDASE S54 RHOMBOID DOMAIN-CONTAINING PROTEIN"/>
    <property type="match status" value="1"/>
</dbReference>
<dbReference type="Pfam" id="PF01694">
    <property type="entry name" value="Rhomboid"/>
    <property type="match status" value="1"/>
</dbReference>
<dbReference type="SMART" id="SM01160">
    <property type="entry name" value="DUF1751"/>
    <property type="match status" value="1"/>
</dbReference>
<name>A0A1H4LN39_9BACT</name>
<keyword evidence="7" id="KW-0378">Hydrolase</keyword>
<reference evidence="7 8" key="1">
    <citation type="submission" date="2016-10" db="EMBL/GenBank/DDBJ databases">
        <authorList>
            <person name="de Groot N.N."/>
        </authorList>
    </citation>
    <scope>NUCLEOTIDE SEQUENCE [LARGE SCALE GENOMIC DNA]</scope>
    <source>
        <strain evidence="7 8">AB35.6</strain>
    </source>
</reference>
<keyword evidence="4 5" id="KW-0472">Membrane</keyword>
<evidence type="ECO:0000256" key="3">
    <source>
        <dbReference type="ARBA" id="ARBA00022989"/>
    </source>
</evidence>
<dbReference type="PANTHER" id="PTHR43066">
    <property type="entry name" value="RHOMBOID-RELATED PROTEIN"/>
    <property type="match status" value="1"/>
</dbReference>
<feature type="transmembrane region" description="Helical" evidence="5">
    <location>
        <begin position="22"/>
        <end position="55"/>
    </location>
</feature>
<feature type="transmembrane region" description="Helical" evidence="5">
    <location>
        <begin position="106"/>
        <end position="128"/>
    </location>
</feature>
<feature type="transmembrane region" description="Helical" evidence="5">
    <location>
        <begin position="67"/>
        <end position="94"/>
    </location>
</feature>
<evidence type="ECO:0000259" key="6">
    <source>
        <dbReference type="Pfam" id="PF01694"/>
    </source>
</evidence>
<comment type="subcellular location">
    <subcellularLocation>
        <location evidence="1">Membrane</location>
        <topology evidence="1">Multi-pass membrane protein</topology>
    </subcellularLocation>
</comment>
<dbReference type="InterPro" id="IPR022764">
    <property type="entry name" value="Peptidase_S54_rhomboid_dom"/>
</dbReference>
<protein>
    <submittedName>
        <fullName evidence="7">Membrane associated serine protease, rhomboid family</fullName>
    </submittedName>
</protein>
<organism evidence="7 8">
    <name type="scientific">Terriglobus roseus</name>
    <dbReference type="NCBI Taxonomy" id="392734"/>
    <lineage>
        <taxon>Bacteria</taxon>
        <taxon>Pseudomonadati</taxon>
        <taxon>Acidobacteriota</taxon>
        <taxon>Terriglobia</taxon>
        <taxon>Terriglobales</taxon>
        <taxon>Acidobacteriaceae</taxon>
        <taxon>Terriglobus</taxon>
    </lineage>
</organism>
<feature type="transmembrane region" description="Helical" evidence="5">
    <location>
        <begin position="200"/>
        <end position="218"/>
    </location>
</feature>
<accession>A0A1H4LN39</accession>
<dbReference type="GO" id="GO:0006508">
    <property type="term" value="P:proteolysis"/>
    <property type="evidence" value="ECO:0007669"/>
    <property type="project" value="UniProtKB-KW"/>
</dbReference>
<dbReference type="GO" id="GO:0016020">
    <property type="term" value="C:membrane"/>
    <property type="evidence" value="ECO:0007669"/>
    <property type="project" value="UniProtKB-SubCell"/>
</dbReference>
<feature type="transmembrane region" description="Helical" evidence="5">
    <location>
        <begin position="176"/>
        <end position="194"/>
    </location>
</feature>
<dbReference type="SUPFAM" id="SSF144091">
    <property type="entry name" value="Rhomboid-like"/>
    <property type="match status" value="1"/>
</dbReference>
<evidence type="ECO:0000256" key="2">
    <source>
        <dbReference type="ARBA" id="ARBA00022692"/>
    </source>
</evidence>
<dbReference type="Proteomes" id="UP000182409">
    <property type="component" value="Unassembled WGS sequence"/>
</dbReference>
<dbReference type="RefSeq" id="WP_074655866.1">
    <property type="nucleotide sequence ID" value="NZ_FNSD01000001.1"/>
</dbReference>
<evidence type="ECO:0000313" key="7">
    <source>
        <dbReference type="EMBL" id="SEB72110.1"/>
    </source>
</evidence>
<dbReference type="Gene3D" id="1.20.1540.10">
    <property type="entry name" value="Rhomboid-like"/>
    <property type="match status" value="1"/>
</dbReference>
<dbReference type="AlphaFoldDB" id="A0A1H4LN39"/>
<evidence type="ECO:0000256" key="1">
    <source>
        <dbReference type="ARBA" id="ARBA00004141"/>
    </source>
</evidence>
<dbReference type="InterPro" id="IPR035952">
    <property type="entry name" value="Rhomboid-like_sf"/>
</dbReference>
<dbReference type="GO" id="GO:0004252">
    <property type="term" value="F:serine-type endopeptidase activity"/>
    <property type="evidence" value="ECO:0007669"/>
    <property type="project" value="InterPro"/>
</dbReference>
<evidence type="ECO:0000313" key="8">
    <source>
        <dbReference type="Proteomes" id="UP000182409"/>
    </source>
</evidence>
<feature type="domain" description="Peptidase S54 rhomboid" evidence="6">
    <location>
        <begin position="63"/>
        <end position="211"/>
    </location>
</feature>